<keyword evidence="5" id="KW-1185">Reference proteome</keyword>
<dbReference type="InterPro" id="IPR007621">
    <property type="entry name" value="TPM_dom"/>
</dbReference>
<feature type="domain" description="TPM" evidence="3">
    <location>
        <begin position="61"/>
        <end position="177"/>
    </location>
</feature>
<keyword evidence="2" id="KW-0472">Membrane</keyword>
<keyword evidence="2" id="KW-0812">Transmembrane</keyword>
<dbReference type="KEGG" id="agf:ET445_15315"/>
<dbReference type="OrthoDB" id="5105562at2"/>
<evidence type="ECO:0000259" key="3">
    <source>
        <dbReference type="Pfam" id="PF04536"/>
    </source>
</evidence>
<feature type="region of interest" description="Disordered" evidence="1">
    <location>
        <begin position="657"/>
        <end position="688"/>
    </location>
</feature>
<gene>
    <name evidence="4" type="ORF">ET445_15315</name>
</gene>
<proteinExistence type="predicted"/>
<organism evidence="4 5">
    <name type="scientific">Agromyces protaetiae</name>
    <dbReference type="NCBI Taxonomy" id="2509455"/>
    <lineage>
        <taxon>Bacteria</taxon>
        <taxon>Bacillati</taxon>
        <taxon>Actinomycetota</taxon>
        <taxon>Actinomycetes</taxon>
        <taxon>Micrococcales</taxon>
        <taxon>Microbacteriaceae</taxon>
        <taxon>Agromyces</taxon>
    </lineage>
</organism>
<feature type="transmembrane region" description="Helical" evidence="2">
    <location>
        <begin position="189"/>
        <end position="209"/>
    </location>
</feature>
<accession>A0A4V0YHF1</accession>
<dbReference type="Pfam" id="PF04536">
    <property type="entry name" value="TPM_phosphatase"/>
    <property type="match status" value="1"/>
</dbReference>
<keyword evidence="2" id="KW-1133">Transmembrane helix</keyword>
<evidence type="ECO:0000256" key="2">
    <source>
        <dbReference type="SAM" id="Phobius"/>
    </source>
</evidence>
<dbReference type="EMBL" id="CP035491">
    <property type="protein sequence ID" value="QAY74491.1"/>
    <property type="molecule type" value="Genomic_DNA"/>
</dbReference>
<protein>
    <submittedName>
        <fullName evidence="4">TPM domain-containing protein</fullName>
    </submittedName>
</protein>
<dbReference type="Proteomes" id="UP000291259">
    <property type="component" value="Chromosome"/>
</dbReference>
<feature type="compositionally biased region" description="Basic residues" evidence="1">
    <location>
        <begin position="679"/>
        <end position="688"/>
    </location>
</feature>
<dbReference type="Gene3D" id="3.10.310.50">
    <property type="match status" value="1"/>
</dbReference>
<evidence type="ECO:0000256" key="1">
    <source>
        <dbReference type="SAM" id="MobiDB-lite"/>
    </source>
</evidence>
<dbReference type="AlphaFoldDB" id="A0A4V0YHF1"/>
<evidence type="ECO:0000313" key="5">
    <source>
        <dbReference type="Proteomes" id="UP000291259"/>
    </source>
</evidence>
<reference evidence="4 5" key="1">
    <citation type="submission" date="2019-01" db="EMBL/GenBank/DDBJ databases">
        <title>Genome sequencing of strain FW100M-8.</title>
        <authorList>
            <person name="Heo J."/>
            <person name="Kim S.-J."/>
            <person name="Kim J.-S."/>
            <person name="Hong S.-B."/>
            <person name="Kwon S.-W."/>
        </authorList>
    </citation>
    <scope>NUCLEOTIDE SEQUENCE [LARGE SCALE GENOMIC DNA]</scope>
    <source>
        <strain evidence="4 5">FW100M-8</strain>
    </source>
</reference>
<name>A0A4V0YHF1_9MICO</name>
<evidence type="ECO:0000313" key="4">
    <source>
        <dbReference type="EMBL" id="QAY74491.1"/>
    </source>
</evidence>
<sequence>MDAPRPWAIEWASSGRKRGNALVHTSRGWSIAAAALAVLAGLFIASPAYAEDPVTFGASPVVDAAGVLGGDLAEVERALQDAGQRSGRQLFVAYVDQFTNPTSAETWANDTAVANNMGDEDYLLAVAVDGRSYSLSVADGASLSDSEIARIRSQVIEPRLSDDDWAGAAIAAADAIAGGGAGTGGGFGWGWILLLLALAAIVVVVLVVVSRRKKKAGQVAGGAAAVPIEDLRRQAGGALVAIDDAVRTSEEELGFAVAAYGDEATAPFREALAMAKGKVAEAFALQQQLDDAVPDTDEQRRAWYGSIIQLTGEADQALDEQAAKFDELRDLERNAPQELERVKLLTASQAEKVAPAADRLAALGAVYAASVLATVADNPAQAQSRLEFATQSADAAAAAIAAGETSDAAVSIRAAEEAADQAGVLAEAIDKLGAALEEADHAVAAGVADLETDVQTAAGLQGAGLAEIAQATAAEAAALRAAGAQVGRDPLALQARLEQANARIDGAVGSAREAAEQAARVAAQLDRSISTARAGVAAAEDYLVNRRGAVGAEARTRLAEAGRLVTLAEQTRVSDPAGALQNAQRAEQLANDAIRVAQQDVGGFGGAFGGQPQQGGGGDVLGAVLGGILINNMLGGGGGGGFGGFGGGSGGGGGFGGFGGGSSSGRRSAAGSFGGSSTRGRRSGGGRF</sequence>
<feature type="compositionally biased region" description="Low complexity" evidence="1">
    <location>
        <begin position="664"/>
        <end position="678"/>
    </location>
</feature>